<accession>A0ABW2Q742</accession>
<proteinExistence type="predicted"/>
<name>A0ABW2Q742_9MICO</name>
<evidence type="ECO:0000313" key="1">
    <source>
        <dbReference type="EMBL" id="MFC7403777.1"/>
    </source>
</evidence>
<dbReference type="Proteomes" id="UP001596455">
    <property type="component" value="Unassembled WGS sequence"/>
</dbReference>
<sequence>MPTVIDKESSEGAVLFALADEAAGGADSALSGELVVGEDDCLGVQSPEYGGFVSVVFPWQSDWHSGDSDAVTLGPDSQFAVGDVVSLGGGLESRLLDPIRERCPAATEVFLADRLSERTSS</sequence>
<organism evidence="1 2">
    <name type="scientific">Georgenia alba</name>
    <dbReference type="NCBI Taxonomy" id="2233858"/>
    <lineage>
        <taxon>Bacteria</taxon>
        <taxon>Bacillati</taxon>
        <taxon>Actinomycetota</taxon>
        <taxon>Actinomycetes</taxon>
        <taxon>Micrococcales</taxon>
        <taxon>Bogoriellaceae</taxon>
        <taxon>Georgenia</taxon>
    </lineage>
</organism>
<keyword evidence="2" id="KW-1185">Reference proteome</keyword>
<protein>
    <submittedName>
        <fullName evidence="1">Uncharacterized protein</fullName>
    </submittedName>
</protein>
<dbReference type="RefSeq" id="WP_382390559.1">
    <property type="nucleotide sequence ID" value="NZ_JBHTCQ010000001.1"/>
</dbReference>
<comment type="caution">
    <text evidence="1">The sequence shown here is derived from an EMBL/GenBank/DDBJ whole genome shotgun (WGS) entry which is preliminary data.</text>
</comment>
<gene>
    <name evidence="1" type="ORF">ACFQQL_01545</name>
</gene>
<dbReference type="EMBL" id="JBHTCQ010000001">
    <property type="protein sequence ID" value="MFC7403777.1"/>
    <property type="molecule type" value="Genomic_DNA"/>
</dbReference>
<evidence type="ECO:0000313" key="2">
    <source>
        <dbReference type="Proteomes" id="UP001596455"/>
    </source>
</evidence>
<reference evidence="2" key="1">
    <citation type="journal article" date="2019" name="Int. J. Syst. Evol. Microbiol.">
        <title>The Global Catalogue of Microorganisms (GCM) 10K type strain sequencing project: providing services to taxonomists for standard genome sequencing and annotation.</title>
        <authorList>
            <consortium name="The Broad Institute Genomics Platform"/>
            <consortium name="The Broad Institute Genome Sequencing Center for Infectious Disease"/>
            <person name="Wu L."/>
            <person name="Ma J."/>
        </authorList>
    </citation>
    <scope>NUCLEOTIDE SEQUENCE [LARGE SCALE GENOMIC DNA]</scope>
    <source>
        <strain evidence="2">JCM 1490</strain>
    </source>
</reference>